<proteinExistence type="predicted"/>
<reference evidence="1" key="1">
    <citation type="submission" date="2023-03" db="EMBL/GenBank/DDBJ databases">
        <title>Massive genome expansion in bonnet fungi (Mycena s.s.) driven by repeated elements and novel gene families across ecological guilds.</title>
        <authorList>
            <consortium name="Lawrence Berkeley National Laboratory"/>
            <person name="Harder C.B."/>
            <person name="Miyauchi S."/>
            <person name="Viragh M."/>
            <person name="Kuo A."/>
            <person name="Thoen E."/>
            <person name="Andreopoulos B."/>
            <person name="Lu D."/>
            <person name="Skrede I."/>
            <person name="Drula E."/>
            <person name="Henrissat B."/>
            <person name="Morin E."/>
            <person name="Kohler A."/>
            <person name="Barry K."/>
            <person name="LaButti K."/>
            <person name="Morin E."/>
            <person name="Salamov A."/>
            <person name="Lipzen A."/>
            <person name="Mereny Z."/>
            <person name="Hegedus B."/>
            <person name="Baldrian P."/>
            <person name="Stursova M."/>
            <person name="Weitz H."/>
            <person name="Taylor A."/>
            <person name="Grigoriev I.V."/>
            <person name="Nagy L.G."/>
            <person name="Martin F."/>
            <person name="Kauserud H."/>
        </authorList>
    </citation>
    <scope>NUCLEOTIDE SEQUENCE</scope>
    <source>
        <strain evidence="1">CBHHK067</strain>
    </source>
</reference>
<gene>
    <name evidence="1" type="ORF">B0H17DRAFT_302703</name>
</gene>
<evidence type="ECO:0000313" key="2">
    <source>
        <dbReference type="Proteomes" id="UP001221757"/>
    </source>
</evidence>
<protein>
    <submittedName>
        <fullName evidence="1">Uncharacterized protein</fullName>
    </submittedName>
</protein>
<evidence type="ECO:0000313" key="1">
    <source>
        <dbReference type="EMBL" id="KAJ7664187.1"/>
    </source>
</evidence>
<keyword evidence="2" id="KW-1185">Reference proteome</keyword>
<dbReference type="EMBL" id="JARKIE010000225">
    <property type="protein sequence ID" value="KAJ7664187.1"/>
    <property type="molecule type" value="Genomic_DNA"/>
</dbReference>
<name>A0AAD7CU84_MYCRO</name>
<sequence length="211" mass="23359">MLSLPDNTAYSAQISAHWLTGPHSDAGAQGRRGQRAARHFVHMSFLRLTPICPMLMCEPSRCWWRTPHPRNSWPASRSSSRTCVLDNLQSVRFRLPTIFPAPLSPTNYPRVACLFSIAHAYYNPLSSSWSHVGWAARCGRCLRTPSRWYFRGLAVVGVLHVLLGDLSLPILKISSTAPRLIATRRSQSCTHVSIVCGLPIDSAGGSRVNPS</sequence>
<organism evidence="1 2">
    <name type="scientific">Mycena rosella</name>
    <name type="common">Pink bonnet</name>
    <name type="synonym">Agaricus rosellus</name>
    <dbReference type="NCBI Taxonomy" id="1033263"/>
    <lineage>
        <taxon>Eukaryota</taxon>
        <taxon>Fungi</taxon>
        <taxon>Dikarya</taxon>
        <taxon>Basidiomycota</taxon>
        <taxon>Agaricomycotina</taxon>
        <taxon>Agaricomycetes</taxon>
        <taxon>Agaricomycetidae</taxon>
        <taxon>Agaricales</taxon>
        <taxon>Marasmiineae</taxon>
        <taxon>Mycenaceae</taxon>
        <taxon>Mycena</taxon>
    </lineage>
</organism>
<dbReference type="Proteomes" id="UP001221757">
    <property type="component" value="Unassembled WGS sequence"/>
</dbReference>
<accession>A0AAD7CU84</accession>
<comment type="caution">
    <text evidence="1">The sequence shown here is derived from an EMBL/GenBank/DDBJ whole genome shotgun (WGS) entry which is preliminary data.</text>
</comment>
<dbReference type="AlphaFoldDB" id="A0AAD7CU84"/>